<reference evidence="2 3" key="1">
    <citation type="submission" date="2019-10" db="EMBL/GenBank/DDBJ databases">
        <title>Genome sequencing of Lactobacillus manihotivorans.</title>
        <authorList>
            <person name="Kim K."/>
        </authorList>
    </citation>
    <scope>NUCLEOTIDE SEQUENCE [LARGE SCALE GENOMIC DNA]</scope>
    <source>
        <strain evidence="2 3">LM010</strain>
    </source>
</reference>
<dbReference type="GO" id="GO:0006402">
    <property type="term" value="P:mRNA catabolic process"/>
    <property type="evidence" value="ECO:0007669"/>
    <property type="project" value="TreeGrafter"/>
</dbReference>
<dbReference type="PANTHER" id="PTHR40588:SF1">
    <property type="entry name" value="MRNA INTERFERASE TOXIN YAFQ"/>
    <property type="match status" value="1"/>
</dbReference>
<dbReference type="Proteomes" id="UP000388452">
    <property type="component" value="Chromosome"/>
</dbReference>
<gene>
    <name evidence="2" type="ORF">LM010_10600</name>
</gene>
<dbReference type="SUPFAM" id="SSF143011">
    <property type="entry name" value="RelE-like"/>
    <property type="match status" value="1"/>
</dbReference>
<organism evidence="2 3">
    <name type="scientific">Lacticaseibacillus manihotivorans</name>
    <dbReference type="NCBI Taxonomy" id="88233"/>
    <lineage>
        <taxon>Bacteria</taxon>
        <taxon>Bacillati</taxon>
        <taxon>Bacillota</taxon>
        <taxon>Bacilli</taxon>
        <taxon>Lactobacillales</taxon>
        <taxon>Lactobacillaceae</taxon>
        <taxon>Lacticaseibacillus</taxon>
    </lineage>
</organism>
<dbReference type="Gene3D" id="3.30.2310.20">
    <property type="entry name" value="RelE-like"/>
    <property type="match status" value="1"/>
</dbReference>
<dbReference type="InterPro" id="IPR035093">
    <property type="entry name" value="RelE/ParE_toxin_dom_sf"/>
</dbReference>
<evidence type="ECO:0000313" key="3">
    <source>
        <dbReference type="Proteomes" id="UP000388452"/>
    </source>
</evidence>
<dbReference type="GO" id="GO:0004521">
    <property type="term" value="F:RNA endonuclease activity"/>
    <property type="evidence" value="ECO:0007669"/>
    <property type="project" value="TreeGrafter"/>
</dbReference>
<accession>A0A5P8JRH3</accession>
<protein>
    <submittedName>
        <fullName evidence="2">Type II toxin-antitoxin system mRNA interferase toxin, RelE/StbE family</fullName>
    </submittedName>
</protein>
<dbReference type="InterPro" id="IPR004386">
    <property type="entry name" value="Toxin_YafQ-like"/>
</dbReference>
<name>A0A5P8JRH3_9LACO</name>
<dbReference type="GO" id="GO:0006415">
    <property type="term" value="P:translational termination"/>
    <property type="evidence" value="ECO:0007669"/>
    <property type="project" value="TreeGrafter"/>
</dbReference>
<proteinExistence type="predicted"/>
<evidence type="ECO:0000313" key="2">
    <source>
        <dbReference type="EMBL" id="QFQ91845.1"/>
    </source>
</evidence>
<dbReference type="EMBL" id="CP045068">
    <property type="protein sequence ID" value="QFQ91845.1"/>
    <property type="molecule type" value="Genomic_DNA"/>
</dbReference>
<evidence type="ECO:0000256" key="1">
    <source>
        <dbReference type="ARBA" id="ARBA00022649"/>
    </source>
</evidence>
<dbReference type="InterPro" id="IPR007712">
    <property type="entry name" value="RelE/ParE_toxin"/>
</dbReference>
<keyword evidence="1" id="KW-1277">Toxin-antitoxin system</keyword>
<dbReference type="NCBIfam" id="TIGR02385">
    <property type="entry name" value="RelE_StbE"/>
    <property type="match status" value="1"/>
</dbReference>
<dbReference type="RefSeq" id="WP_082611682.1">
    <property type="nucleotide sequence ID" value="NZ_CP045068.1"/>
</dbReference>
<dbReference type="PANTHER" id="PTHR40588">
    <property type="entry name" value="MRNA INTERFERASE TOXIN YAFQ"/>
    <property type="match status" value="1"/>
</dbReference>
<sequence>MRAVEYTHTYKKQYKRLKRSGWNMALLDHSVEALLKEDQAELERLWDHQLTGNKKAFREIHVGQRASDWVIEYQLKDDGTVVLLLQTGSHH</sequence>
<dbReference type="AlphaFoldDB" id="A0A5P8JRH3"/>
<dbReference type="Pfam" id="PF15738">
    <property type="entry name" value="YafQ_toxin"/>
    <property type="match status" value="1"/>
</dbReference>